<evidence type="ECO:0000256" key="16">
    <source>
        <dbReference type="ARBA" id="ARBA00023136"/>
    </source>
</evidence>
<keyword evidence="6" id="KW-0808">Transferase</keyword>
<dbReference type="GO" id="GO:0003677">
    <property type="term" value="F:DNA binding"/>
    <property type="evidence" value="ECO:0007669"/>
    <property type="project" value="UniProtKB-KW"/>
</dbReference>
<comment type="catalytic activity">
    <reaction evidence="23">
        <text>L-seryl-[protein] + ATP = O-phospho-L-seryl-[protein] + ADP + H(+)</text>
        <dbReference type="Rhea" id="RHEA:17989"/>
        <dbReference type="Rhea" id="RHEA-COMP:9863"/>
        <dbReference type="Rhea" id="RHEA-COMP:11604"/>
        <dbReference type="ChEBI" id="CHEBI:15378"/>
        <dbReference type="ChEBI" id="CHEBI:29999"/>
        <dbReference type="ChEBI" id="CHEBI:30616"/>
        <dbReference type="ChEBI" id="CHEBI:83421"/>
        <dbReference type="ChEBI" id="CHEBI:456216"/>
        <dbReference type="EC" id="2.7.11.1"/>
    </reaction>
</comment>
<feature type="domain" description="HTH myb-type" evidence="30">
    <location>
        <begin position="57"/>
        <end position="106"/>
    </location>
</feature>
<keyword evidence="11" id="KW-0418">Kinase</keyword>
<keyword evidence="12 24" id="KW-0067">ATP-binding</keyword>
<dbReference type="GO" id="GO:0005634">
    <property type="term" value="C:nucleus"/>
    <property type="evidence" value="ECO:0007669"/>
    <property type="project" value="UniProtKB-SubCell"/>
</dbReference>
<keyword evidence="16 25" id="KW-0472">Membrane</keyword>
<feature type="domain" description="HTH myb-type" evidence="30">
    <location>
        <begin position="1"/>
        <end position="55"/>
    </location>
</feature>
<evidence type="ECO:0000256" key="22">
    <source>
        <dbReference type="ARBA" id="ARBA00047899"/>
    </source>
</evidence>
<dbReference type="GO" id="GO:0016020">
    <property type="term" value="C:membrane"/>
    <property type="evidence" value="ECO:0007669"/>
    <property type="project" value="UniProtKB-SubCell"/>
</dbReference>
<dbReference type="PANTHER" id="PTHR47974:SF3">
    <property type="entry name" value="RECEPTOR-LIKE SERINE_THREONINE-PROTEIN KINASE"/>
    <property type="match status" value="1"/>
</dbReference>
<dbReference type="FunFam" id="1.10.10.60:FF:000060">
    <property type="entry name" value="MYB transcription factor"/>
    <property type="match status" value="1"/>
</dbReference>
<accession>A0AAV1Y1U3</accession>
<organism evidence="31 32">
    <name type="scientific">Lupinus luteus</name>
    <name type="common">European yellow lupine</name>
    <dbReference type="NCBI Taxonomy" id="3873"/>
    <lineage>
        <taxon>Eukaryota</taxon>
        <taxon>Viridiplantae</taxon>
        <taxon>Streptophyta</taxon>
        <taxon>Embryophyta</taxon>
        <taxon>Tracheophyta</taxon>
        <taxon>Spermatophyta</taxon>
        <taxon>Magnoliopsida</taxon>
        <taxon>eudicotyledons</taxon>
        <taxon>Gunneridae</taxon>
        <taxon>Pentapetalae</taxon>
        <taxon>rosids</taxon>
        <taxon>fabids</taxon>
        <taxon>Fabales</taxon>
        <taxon>Fabaceae</taxon>
        <taxon>Papilionoideae</taxon>
        <taxon>50 kb inversion clade</taxon>
        <taxon>genistoids sensu lato</taxon>
        <taxon>core genistoids</taxon>
        <taxon>Genisteae</taxon>
        <taxon>Lupinus</taxon>
    </lineage>
</organism>
<evidence type="ECO:0000256" key="12">
    <source>
        <dbReference type="ARBA" id="ARBA00022840"/>
    </source>
</evidence>
<dbReference type="PROSITE" id="PS50927">
    <property type="entry name" value="BULB_LECTIN"/>
    <property type="match status" value="1"/>
</dbReference>
<keyword evidence="4" id="KW-0723">Serine/threonine-protein kinase</keyword>
<evidence type="ECO:0000256" key="20">
    <source>
        <dbReference type="ARBA" id="ARBA00023180"/>
    </source>
</evidence>
<feature type="transmembrane region" description="Helical" evidence="25">
    <location>
        <begin position="675"/>
        <end position="698"/>
    </location>
</feature>
<dbReference type="SUPFAM" id="SSF51110">
    <property type="entry name" value="alpha-D-mannose-specific plant lectins"/>
    <property type="match status" value="1"/>
</dbReference>
<dbReference type="PANTHER" id="PTHR47974">
    <property type="entry name" value="OS07G0415500 PROTEIN"/>
    <property type="match status" value="1"/>
</dbReference>
<dbReference type="InterPro" id="IPR036426">
    <property type="entry name" value="Bulb-type_lectin_dom_sf"/>
</dbReference>
<dbReference type="GO" id="GO:0005524">
    <property type="term" value="F:ATP binding"/>
    <property type="evidence" value="ECO:0007669"/>
    <property type="project" value="UniProtKB-UniRule"/>
</dbReference>
<dbReference type="InterPro" id="IPR011009">
    <property type="entry name" value="Kinase-like_dom_sf"/>
</dbReference>
<dbReference type="Pfam" id="PF00954">
    <property type="entry name" value="S_locus_glycop"/>
    <property type="match status" value="1"/>
</dbReference>
<evidence type="ECO:0000256" key="24">
    <source>
        <dbReference type="PROSITE-ProRule" id="PRU10141"/>
    </source>
</evidence>
<evidence type="ECO:0000313" key="31">
    <source>
        <dbReference type="EMBL" id="CAL0327089.1"/>
    </source>
</evidence>
<dbReference type="CDD" id="cd00167">
    <property type="entry name" value="SANT"/>
    <property type="match status" value="2"/>
</dbReference>
<dbReference type="InterPro" id="IPR003609">
    <property type="entry name" value="Pan_app"/>
</dbReference>
<dbReference type="InterPro" id="IPR000719">
    <property type="entry name" value="Prot_kinase_dom"/>
</dbReference>
<keyword evidence="15" id="KW-0238">DNA-binding</keyword>
<dbReference type="SMART" id="SM00220">
    <property type="entry name" value="S_TKc"/>
    <property type="match status" value="1"/>
</dbReference>
<dbReference type="SUPFAM" id="SSF46689">
    <property type="entry name" value="Homeodomain-like"/>
    <property type="match status" value="1"/>
</dbReference>
<evidence type="ECO:0000256" key="8">
    <source>
        <dbReference type="ARBA" id="ARBA00022729"/>
    </source>
</evidence>
<dbReference type="FunFam" id="3.30.200.20:FF:000059">
    <property type="entry name" value="S-receptor-like serine/threonine-protein kinase"/>
    <property type="match status" value="1"/>
</dbReference>
<dbReference type="InterPro" id="IPR001005">
    <property type="entry name" value="SANT/Myb"/>
</dbReference>
<evidence type="ECO:0000256" key="10">
    <source>
        <dbReference type="ARBA" id="ARBA00022741"/>
    </source>
</evidence>
<dbReference type="Pfam" id="PF01453">
    <property type="entry name" value="B_lectin"/>
    <property type="match status" value="1"/>
</dbReference>
<evidence type="ECO:0000256" key="13">
    <source>
        <dbReference type="ARBA" id="ARBA00022989"/>
    </source>
</evidence>
<dbReference type="CDD" id="cd01098">
    <property type="entry name" value="PAN_AP_plant"/>
    <property type="match status" value="1"/>
</dbReference>
<dbReference type="Pfam" id="PF00069">
    <property type="entry name" value="Pkinase"/>
    <property type="match status" value="1"/>
</dbReference>
<dbReference type="SUPFAM" id="SSF56112">
    <property type="entry name" value="Protein kinase-like (PK-like)"/>
    <property type="match status" value="1"/>
</dbReference>
<keyword evidence="7 25" id="KW-0812">Transmembrane</keyword>
<dbReference type="AlphaFoldDB" id="A0AAV1Y1U3"/>
<keyword evidence="18" id="KW-0804">Transcription</keyword>
<feature type="domain" description="Myb-like" evidence="27">
    <location>
        <begin position="1"/>
        <end position="51"/>
    </location>
</feature>
<evidence type="ECO:0000259" key="29">
    <source>
        <dbReference type="PROSITE" id="PS50948"/>
    </source>
</evidence>
<dbReference type="PROSITE" id="PS50948">
    <property type="entry name" value="PAN"/>
    <property type="match status" value="1"/>
</dbReference>
<evidence type="ECO:0000256" key="21">
    <source>
        <dbReference type="ARBA" id="ARBA00023242"/>
    </source>
</evidence>
<evidence type="ECO:0000256" key="5">
    <source>
        <dbReference type="ARBA" id="ARBA00022536"/>
    </source>
</evidence>
<evidence type="ECO:0000256" key="11">
    <source>
        <dbReference type="ARBA" id="ARBA00022777"/>
    </source>
</evidence>
<dbReference type="PROSITE" id="PS50011">
    <property type="entry name" value="PROTEIN_KINASE_DOM"/>
    <property type="match status" value="1"/>
</dbReference>
<evidence type="ECO:0000259" key="28">
    <source>
        <dbReference type="PROSITE" id="PS50927"/>
    </source>
</evidence>
<dbReference type="Gene3D" id="1.10.510.10">
    <property type="entry name" value="Transferase(Phosphotransferase) domain 1"/>
    <property type="match status" value="1"/>
</dbReference>
<protein>
    <recommendedName>
        <fullName evidence="3">non-specific serine/threonine protein kinase</fullName>
        <ecNumber evidence="3">2.7.11.1</ecNumber>
    </recommendedName>
</protein>
<evidence type="ECO:0000256" key="1">
    <source>
        <dbReference type="ARBA" id="ARBA00004123"/>
    </source>
</evidence>
<dbReference type="Pfam" id="PF00249">
    <property type="entry name" value="Myb_DNA-binding"/>
    <property type="match status" value="2"/>
</dbReference>
<dbReference type="InterPro" id="IPR017930">
    <property type="entry name" value="Myb_dom"/>
</dbReference>
<evidence type="ECO:0000256" key="18">
    <source>
        <dbReference type="ARBA" id="ARBA00023163"/>
    </source>
</evidence>
<keyword evidence="13 25" id="KW-1133">Transmembrane helix</keyword>
<evidence type="ECO:0000259" key="26">
    <source>
        <dbReference type="PROSITE" id="PS50011"/>
    </source>
</evidence>
<dbReference type="EC" id="2.7.11.1" evidence="3"/>
<dbReference type="InterPro" id="IPR008271">
    <property type="entry name" value="Ser/Thr_kinase_AS"/>
</dbReference>
<feature type="domain" description="Protein kinase" evidence="26">
    <location>
        <begin position="733"/>
        <end position="1018"/>
    </location>
</feature>
<evidence type="ECO:0000256" key="9">
    <source>
        <dbReference type="ARBA" id="ARBA00022737"/>
    </source>
</evidence>
<keyword evidence="32" id="KW-1185">Reference proteome</keyword>
<evidence type="ECO:0000256" key="2">
    <source>
        <dbReference type="ARBA" id="ARBA00004479"/>
    </source>
</evidence>
<evidence type="ECO:0000256" key="14">
    <source>
        <dbReference type="ARBA" id="ARBA00023015"/>
    </source>
</evidence>
<evidence type="ECO:0000256" key="25">
    <source>
        <dbReference type="SAM" id="Phobius"/>
    </source>
</evidence>
<dbReference type="GO" id="GO:0004674">
    <property type="term" value="F:protein serine/threonine kinase activity"/>
    <property type="evidence" value="ECO:0007669"/>
    <property type="project" value="UniProtKB-KW"/>
</dbReference>
<dbReference type="SMART" id="SM00717">
    <property type="entry name" value="SANT"/>
    <property type="match status" value="2"/>
</dbReference>
<evidence type="ECO:0000256" key="6">
    <source>
        <dbReference type="ARBA" id="ARBA00022679"/>
    </source>
</evidence>
<evidence type="ECO:0000259" key="30">
    <source>
        <dbReference type="PROSITE" id="PS51294"/>
    </source>
</evidence>
<evidence type="ECO:0000256" key="23">
    <source>
        <dbReference type="ARBA" id="ARBA00048679"/>
    </source>
</evidence>
<keyword evidence="5" id="KW-0245">EGF-like domain</keyword>
<dbReference type="CDD" id="cd00028">
    <property type="entry name" value="B_lectin"/>
    <property type="match status" value="1"/>
</dbReference>
<proteinExistence type="predicted"/>
<evidence type="ECO:0000313" key="32">
    <source>
        <dbReference type="Proteomes" id="UP001497480"/>
    </source>
</evidence>
<comment type="subcellular location">
    <subcellularLocation>
        <location evidence="2">Membrane</location>
        <topology evidence="2">Single-pass type I membrane protein</topology>
    </subcellularLocation>
    <subcellularLocation>
        <location evidence="1">Nucleus</location>
    </subcellularLocation>
</comment>
<evidence type="ECO:0000256" key="3">
    <source>
        <dbReference type="ARBA" id="ARBA00012513"/>
    </source>
</evidence>
<keyword evidence="8" id="KW-0732">Signal</keyword>
<dbReference type="Gene3D" id="1.10.10.60">
    <property type="entry name" value="Homeodomain-like"/>
    <property type="match status" value="2"/>
</dbReference>
<dbReference type="InterPro" id="IPR001480">
    <property type="entry name" value="Bulb-type_lectin_dom"/>
</dbReference>
<dbReference type="InterPro" id="IPR009057">
    <property type="entry name" value="Homeodomain-like_sf"/>
</dbReference>
<dbReference type="Proteomes" id="UP001497480">
    <property type="component" value="Unassembled WGS sequence"/>
</dbReference>
<dbReference type="CDD" id="cd14066">
    <property type="entry name" value="STKc_IRAK"/>
    <property type="match status" value="1"/>
</dbReference>
<dbReference type="SMART" id="SM00108">
    <property type="entry name" value="B_lectin"/>
    <property type="match status" value="1"/>
</dbReference>
<evidence type="ECO:0000256" key="7">
    <source>
        <dbReference type="ARBA" id="ARBA00022692"/>
    </source>
</evidence>
<comment type="caution">
    <text evidence="31">The sequence shown here is derived from an EMBL/GenBank/DDBJ whole genome shotgun (WGS) entry which is preliminary data.</text>
</comment>
<keyword evidence="14" id="KW-0805">Transcription regulation</keyword>
<evidence type="ECO:0000256" key="17">
    <source>
        <dbReference type="ARBA" id="ARBA00023157"/>
    </source>
</evidence>
<feature type="domain" description="Bulb-type lectin" evidence="28">
    <location>
        <begin position="243"/>
        <end position="362"/>
    </location>
</feature>
<feature type="binding site" evidence="24">
    <location>
        <position position="761"/>
    </location>
    <ligand>
        <name>ATP</name>
        <dbReference type="ChEBI" id="CHEBI:30616"/>
    </ligand>
</feature>
<feature type="domain" description="Myb-like" evidence="27">
    <location>
        <begin position="52"/>
        <end position="102"/>
    </location>
</feature>
<dbReference type="InterPro" id="IPR000858">
    <property type="entry name" value="S_locus_glycoprot_dom"/>
</dbReference>
<evidence type="ECO:0000259" key="27">
    <source>
        <dbReference type="PROSITE" id="PS50090"/>
    </source>
</evidence>
<dbReference type="GO" id="GO:0048544">
    <property type="term" value="P:recognition of pollen"/>
    <property type="evidence" value="ECO:0007669"/>
    <property type="project" value="InterPro"/>
</dbReference>
<keyword evidence="10 24" id="KW-0547">Nucleotide-binding</keyword>
<dbReference type="EMBL" id="CAXHTB010000020">
    <property type="protein sequence ID" value="CAL0327089.1"/>
    <property type="molecule type" value="Genomic_DNA"/>
</dbReference>
<name>A0AAV1Y1U3_LUPLU</name>
<dbReference type="PROSITE" id="PS51294">
    <property type="entry name" value="HTH_MYB"/>
    <property type="match status" value="2"/>
</dbReference>
<evidence type="ECO:0000256" key="15">
    <source>
        <dbReference type="ARBA" id="ARBA00023125"/>
    </source>
</evidence>
<dbReference type="Gene3D" id="3.30.200.20">
    <property type="entry name" value="Phosphorylase Kinase, domain 1"/>
    <property type="match status" value="1"/>
</dbReference>
<dbReference type="FunFam" id="1.10.510.10:FF:000302">
    <property type="entry name" value="Serine/threonine-protein kinase"/>
    <property type="match status" value="1"/>
</dbReference>
<comment type="catalytic activity">
    <reaction evidence="22">
        <text>L-threonyl-[protein] + ATP = O-phospho-L-threonyl-[protein] + ADP + H(+)</text>
        <dbReference type="Rhea" id="RHEA:46608"/>
        <dbReference type="Rhea" id="RHEA-COMP:11060"/>
        <dbReference type="Rhea" id="RHEA-COMP:11605"/>
        <dbReference type="ChEBI" id="CHEBI:15378"/>
        <dbReference type="ChEBI" id="CHEBI:30013"/>
        <dbReference type="ChEBI" id="CHEBI:30616"/>
        <dbReference type="ChEBI" id="CHEBI:61977"/>
        <dbReference type="ChEBI" id="CHEBI:456216"/>
        <dbReference type="EC" id="2.7.11.1"/>
    </reaction>
</comment>
<dbReference type="PROSITE" id="PS00107">
    <property type="entry name" value="PROTEIN_KINASE_ATP"/>
    <property type="match status" value="1"/>
</dbReference>
<evidence type="ECO:0000256" key="19">
    <source>
        <dbReference type="ARBA" id="ARBA00023170"/>
    </source>
</evidence>
<evidence type="ECO:0000256" key="4">
    <source>
        <dbReference type="ARBA" id="ARBA00022527"/>
    </source>
</evidence>
<gene>
    <name evidence="31" type="ORF">LLUT_LOCUS28149</name>
</gene>
<dbReference type="InterPro" id="IPR017441">
    <property type="entry name" value="Protein_kinase_ATP_BS"/>
</dbReference>
<keyword evidence="9" id="KW-0677">Repeat</keyword>
<dbReference type="Gene3D" id="2.90.10.10">
    <property type="entry name" value="Bulb-type lectin domain"/>
    <property type="match status" value="1"/>
</dbReference>
<keyword evidence="20" id="KW-0325">Glycoprotein</keyword>
<keyword evidence="19" id="KW-0675">Receptor</keyword>
<keyword evidence="21" id="KW-0539">Nucleus</keyword>
<feature type="domain" description="Apple" evidence="29">
    <location>
        <begin position="552"/>
        <end position="634"/>
    </location>
</feature>
<reference evidence="31 32" key="1">
    <citation type="submission" date="2024-03" db="EMBL/GenBank/DDBJ databases">
        <authorList>
            <person name="Martinez-Hernandez J."/>
        </authorList>
    </citation>
    <scope>NUCLEOTIDE SEQUENCE [LARGE SCALE GENOMIC DNA]</scope>
</reference>
<keyword evidence="17" id="KW-1015">Disulfide bond</keyword>
<dbReference type="FunFam" id="1.10.10.60:FF:000344">
    <property type="entry name" value="Transcription factor MYB44"/>
    <property type="match status" value="1"/>
</dbReference>
<dbReference type="PROSITE" id="PS50090">
    <property type="entry name" value="MYB_LIKE"/>
    <property type="match status" value="2"/>
</dbReference>
<sequence length="1022" mass="114159">MDRIKGPWSPEEDEALRRLVENHGPRNWTLISKSIPGRSGKSCRLRWCNQLSPEVEHRPFTPEEDEAIIKAHADFGNKWATIARLLNGRTDNAIKNHWNSTLKRKFSAVSESVEDQPPLKRSISLATGPTVSGLGSLSGSDSSESSLAAPVLRPLLKSANLHVAEIASAAVDPLTSLTLSLPGSDTNGFGSNKLFGSGIVAAEKNSEWREQMFSAELLAVIQAMVRTEVRNFMTEVDHNNDTLTQSFSLSTDKTNDTLVSTNGAFSAGFFQVGENAFCFSILFTRSIEPTVVWMANRDEPVNGKDSKLTLLKNGNLVLIDAGRTTIWTTSIVTSLQVELKLKNNGNLVLRTVQGGEETVLWQSFDSPTDTVLAGQPVTEKASLVSSRSETNYSSSFYRLYFDNDNVLRLLYKAPSLSSVYWPEPWKLAVDAGRLAYNISKTAVLDVNGKFTSSDGFKFISSDYQTRVYRRLLMDPDGNLRLYSFNEESRTWDVTWQAINQPCTVHGICGANSLCTHDATGRSCYCLQGFKVKDPNDWTQGCEPEFDASDIVCNNSDSASFVHLPATEFYGYDVGVYGVTSLKECVDICLRLCDNCKGFQFKFNGVATYNCYPKTILVNGRNTPNFDGESYLKLPNAIAINSKKSLKHSPLNCSVSLSEPLNRTYRKAKKNTTLSFLVWFVTGVAAFEISVIFLVWFFLFRTSKQSNDGDQQRHILSATGFERFTYSELKRATKGFTEEVGRGAGGVVYKGTLYDNRVAAIKRLGEANQGAAEFLAEISTIGMLNHMNLIDMWGYCVEGKHRMLVYEFMEHGSLSENLFSNTLDWKKRFDVALGTAKGLAYLHEECLEWVLHCDVKPQNILLDSDFQPKVADFGLSKLLNRDERGSSNLAFSRMRGTRGYMAPEWVYNLRITSKVDVYSYGIVVLEMVTGKSAMEIHSVQIGGGLEQRRLLTWVEEKVKNAPTSRFWIEEIADPNLEGKYNVSQVEVLVNVALQCVQDDMNDRPSMSQVVEMLQSHEKYTHIN</sequence>
<dbReference type="PROSITE" id="PS00108">
    <property type="entry name" value="PROTEIN_KINASE_ST"/>
    <property type="match status" value="1"/>
</dbReference>